<dbReference type="GO" id="GO:0004672">
    <property type="term" value="F:protein kinase activity"/>
    <property type="evidence" value="ECO:0007669"/>
    <property type="project" value="InterPro"/>
</dbReference>
<feature type="domain" description="Protein kinase" evidence="1">
    <location>
        <begin position="1"/>
        <end position="217"/>
    </location>
</feature>
<dbReference type="RefSeq" id="WP_211268168.1">
    <property type="nucleotide sequence ID" value="NZ_LWHB01000146.1"/>
</dbReference>
<dbReference type="SUPFAM" id="SSF56112">
    <property type="entry name" value="Protein kinase-like (PK-like)"/>
    <property type="match status" value="1"/>
</dbReference>
<sequence>MYQTCLNYKSTPQKGEITAEYIELFELFPQQRRFNHFFGGISGENLNQERRLGLVQLLLDKFAQLHKIGIAHRDLGEHSIWLSVDDKITLSGFATAYFPSEETVGDIRKILEVSGDLAKTAFPLSNNTKLTPYQYDVRSLAILAWHIIQSKRISSVSLDEMKTQLTDDTTWYADILRMALSDMPFKNAVDFLDKFNQNKPNQAIDFSFNFAKLEPFTHDINHSRAYREDDDFILETSEKEVYKSNNLLVKAWLNKDPQNDQVKARVVLNWLENMAKIVHFSPDYIPKIQEFGIAKKSGCLFAVSDFIDGQTWQAICQQALSYEQKQSLINQFIQNI</sequence>
<evidence type="ECO:0000313" key="2">
    <source>
        <dbReference type="EMBL" id="SUO97815.1"/>
    </source>
</evidence>
<dbReference type="InterPro" id="IPR011009">
    <property type="entry name" value="Kinase-like_dom_sf"/>
</dbReference>
<proteinExistence type="predicted"/>
<name>A0A380MZ40_9GAMM</name>
<protein>
    <recommendedName>
        <fullName evidence="1">Protein kinase domain-containing protein</fullName>
    </recommendedName>
</protein>
<dbReference type="InterPro" id="IPR000719">
    <property type="entry name" value="Prot_kinase_dom"/>
</dbReference>
<dbReference type="Gene3D" id="1.10.510.10">
    <property type="entry name" value="Transferase(Phosphotransferase) domain 1"/>
    <property type="match status" value="1"/>
</dbReference>
<dbReference type="AlphaFoldDB" id="A0A380MZ40"/>
<dbReference type="Proteomes" id="UP000254601">
    <property type="component" value="Unassembled WGS sequence"/>
</dbReference>
<keyword evidence="3" id="KW-1185">Reference proteome</keyword>
<organism evidence="2 3">
    <name type="scientific">Suttonella ornithocola</name>
    <dbReference type="NCBI Taxonomy" id="279832"/>
    <lineage>
        <taxon>Bacteria</taxon>
        <taxon>Pseudomonadati</taxon>
        <taxon>Pseudomonadota</taxon>
        <taxon>Gammaproteobacteria</taxon>
        <taxon>Cardiobacteriales</taxon>
        <taxon>Cardiobacteriaceae</taxon>
        <taxon>Suttonella</taxon>
    </lineage>
</organism>
<dbReference type="EMBL" id="UHIC01000001">
    <property type="protein sequence ID" value="SUO97815.1"/>
    <property type="molecule type" value="Genomic_DNA"/>
</dbReference>
<accession>A0A380MZ40</accession>
<evidence type="ECO:0000259" key="1">
    <source>
        <dbReference type="PROSITE" id="PS50011"/>
    </source>
</evidence>
<reference evidence="2 3" key="1">
    <citation type="submission" date="2018-06" db="EMBL/GenBank/DDBJ databases">
        <authorList>
            <consortium name="Pathogen Informatics"/>
            <person name="Doyle S."/>
        </authorList>
    </citation>
    <scope>NUCLEOTIDE SEQUENCE [LARGE SCALE GENOMIC DNA]</scope>
    <source>
        <strain evidence="2 3">NCTC13337</strain>
    </source>
</reference>
<gene>
    <name evidence="2" type="ORF">NCTC13337_02633</name>
</gene>
<dbReference type="GO" id="GO:0005524">
    <property type="term" value="F:ATP binding"/>
    <property type="evidence" value="ECO:0007669"/>
    <property type="project" value="InterPro"/>
</dbReference>
<evidence type="ECO:0000313" key="3">
    <source>
        <dbReference type="Proteomes" id="UP000254601"/>
    </source>
</evidence>
<dbReference type="PROSITE" id="PS50011">
    <property type="entry name" value="PROTEIN_KINASE_DOM"/>
    <property type="match status" value="1"/>
</dbReference>